<dbReference type="GO" id="GO:0010032">
    <property type="term" value="P:meiotic chromosome condensation"/>
    <property type="evidence" value="ECO:0007669"/>
    <property type="project" value="TreeGrafter"/>
</dbReference>
<proteinExistence type="predicted"/>
<gene>
    <name evidence="1" type="ORF">THOM_1284</name>
</gene>
<name>L7JXI4_TRAHO</name>
<keyword evidence="2" id="KW-1185">Reference proteome</keyword>
<accession>L7JXI4</accession>
<dbReference type="PANTHER" id="PTHR14222:SF2">
    <property type="entry name" value="CONDENSIN COMPLEX SUBUNIT 1"/>
    <property type="match status" value="1"/>
</dbReference>
<dbReference type="InterPro" id="IPR016024">
    <property type="entry name" value="ARM-type_fold"/>
</dbReference>
<dbReference type="AlphaFoldDB" id="L7JXI4"/>
<protein>
    <submittedName>
        <fullName evidence="1">Chromosome condensation complex Condensin, subunit D2</fullName>
    </submittedName>
</protein>
<dbReference type="OrthoDB" id="436262at2759"/>
<dbReference type="PANTHER" id="PTHR14222">
    <property type="entry name" value="CONDENSIN"/>
    <property type="match status" value="1"/>
</dbReference>
<dbReference type="GO" id="GO:0007076">
    <property type="term" value="P:mitotic chromosome condensation"/>
    <property type="evidence" value="ECO:0007669"/>
    <property type="project" value="InterPro"/>
</dbReference>
<dbReference type="InterPro" id="IPR026971">
    <property type="entry name" value="CND1/NCAPD3"/>
</dbReference>
<evidence type="ECO:0000313" key="1">
    <source>
        <dbReference type="EMBL" id="ELQ75756.1"/>
    </source>
</evidence>
<dbReference type="HOGENOM" id="CLU_586880_0_0_1"/>
<evidence type="ECO:0000313" key="2">
    <source>
        <dbReference type="Proteomes" id="UP000011185"/>
    </source>
</evidence>
<dbReference type="STRING" id="72359.L7JXI4"/>
<dbReference type="Proteomes" id="UP000011185">
    <property type="component" value="Unassembled WGS sequence"/>
</dbReference>
<dbReference type="GO" id="GO:0000779">
    <property type="term" value="C:condensed chromosome, centromeric region"/>
    <property type="evidence" value="ECO:0007669"/>
    <property type="project" value="TreeGrafter"/>
</dbReference>
<sequence>MNKKKVIDRELVKTLFRKFHDGIDVVRTTRLLKNMCYKRAEDNVLDKTADVLLTDNIREDDINVYKNVLEMVSIRPSMPDVKRCISNLALMKVVDFEIIDLTVQMLYKMPDPEPLCQLLLEKLCTENKNLAKIIYTVGSIAINESFFIDKLEKKVPKIHVPREIREKRKSFNVTRTSFRQSINFSMHERDLSSSFDMSLRQSQDIIDGQAGLKNKTSDEIADILFYIKEKEILCGSNSILAPFIKIVVENCKTPDLDVVAYVSVYRMMAVSSEFFLNHFSYFISGLKSANTLVRYNSLVAMADFILLYNSYVEKYSYLLFDKLFDENENVVKLALFIIYHLVSSKILKIKGYGAVLCKLHETQHSDTIKSLLSSLASDENTIASIFYEVMLDEKSRNMEVIQFIKCLVKDKTKENLFLKILQKFKKEERMGDVFLGQLYSILSFGSKSVSDMRMNEVFNTWIAEKS</sequence>
<reference evidence="1 2" key="1">
    <citation type="journal article" date="2012" name="PLoS Pathog.">
        <title>The genome of the obligate intracellular parasite Trachipleistophora hominis: new insights into microsporidian genome dynamics and reductive evolution.</title>
        <authorList>
            <person name="Heinz E."/>
            <person name="Williams T.A."/>
            <person name="Nakjang S."/>
            <person name="Noel C.J."/>
            <person name="Swan D.C."/>
            <person name="Goldberg A.V."/>
            <person name="Harris S.R."/>
            <person name="Weinmaier T."/>
            <person name="Markert S."/>
            <person name="Becher D."/>
            <person name="Bernhardt J."/>
            <person name="Dagan T."/>
            <person name="Hacker C."/>
            <person name="Lucocq J.M."/>
            <person name="Schweder T."/>
            <person name="Rattei T."/>
            <person name="Hall N."/>
            <person name="Hirt R.P."/>
            <person name="Embley T.M."/>
        </authorList>
    </citation>
    <scope>NUCLEOTIDE SEQUENCE [LARGE SCALE GENOMIC DNA]</scope>
</reference>
<dbReference type="VEuPathDB" id="MicrosporidiaDB:THOM_1284"/>
<dbReference type="GO" id="GO:0000796">
    <property type="term" value="C:condensin complex"/>
    <property type="evidence" value="ECO:0007669"/>
    <property type="project" value="TreeGrafter"/>
</dbReference>
<dbReference type="GO" id="GO:0042393">
    <property type="term" value="F:histone binding"/>
    <property type="evidence" value="ECO:0007669"/>
    <property type="project" value="TreeGrafter"/>
</dbReference>
<organism evidence="1 2">
    <name type="scientific">Trachipleistophora hominis</name>
    <name type="common">Microsporidian parasite</name>
    <dbReference type="NCBI Taxonomy" id="72359"/>
    <lineage>
        <taxon>Eukaryota</taxon>
        <taxon>Fungi</taxon>
        <taxon>Fungi incertae sedis</taxon>
        <taxon>Microsporidia</taxon>
        <taxon>Pleistophoridae</taxon>
        <taxon>Trachipleistophora</taxon>
    </lineage>
</organism>
<dbReference type="InParanoid" id="L7JXI4"/>
<dbReference type="EMBL" id="JH993928">
    <property type="protein sequence ID" value="ELQ75756.1"/>
    <property type="molecule type" value="Genomic_DNA"/>
</dbReference>
<dbReference type="SUPFAM" id="SSF48371">
    <property type="entry name" value="ARM repeat"/>
    <property type="match status" value="1"/>
</dbReference>